<proteinExistence type="predicted"/>
<name>A0A6N3GWL6_9BACT</name>
<evidence type="ECO:0000313" key="1">
    <source>
        <dbReference type="EMBL" id="VYU68886.1"/>
    </source>
</evidence>
<reference evidence="1" key="1">
    <citation type="submission" date="2019-11" db="EMBL/GenBank/DDBJ databases">
        <authorList>
            <person name="Feng L."/>
        </authorList>
    </citation>
    <scope>NUCLEOTIDE SEQUENCE</scope>
    <source>
        <strain evidence="1">PmerdaeLFYP103</strain>
    </source>
</reference>
<sequence>MNFIFSILFFYSKFSRTQYEALAKVSSVFSLFKSEPSV</sequence>
<dbReference type="EMBL" id="CACRUV010000046">
    <property type="protein sequence ID" value="VYU68886.1"/>
    <property type="molecule type" value="Genomic_DNA"/>
</dbReference>
<protein>
    <submittedName>
        <fullName evidence="1">Uncharacterized protein</fullName>
    </submittedName>
</protein>
<organism evidence="1">
    <name type="scientific">Parabacteroides merdae</name>
    <dbReference type="NCBI Taxonomy" id="46503"/>
    <lineage>
        <taxon>Bacteria</taxon>
        <taxon>Pseudomonadati</taxon>
        <taxon>Bacteroidota</taxon>
        <taxon>Bacteroidia</taxon>
        <taxon>Bacteroidales</taxon>
        <taxon>Tannerellaceae</taxon>
        <taxon>Parabacteroides</taxon>
    </lineage>
</organism>
<accession>A0A6N3GWL6</accession>
<gene>
    <name evidence="1" type="ORF">PMLFYP103_03246</name>
</gene>
<dbReference type="AlphaFoldDB" id="A0A6N3GWL6"/>